<dbReference type="KEGG" id="tasa:A1Q1_05808"/>
<feature type="compositionally biased region" description="Basic and acidic residues" evidence="1">
    <location>
        <begin position="287"/>
        <end position="302"/>
    </location>
</feature>
<protein>
    <submittedName>
        <fullName evidence="2">Uncharacterized protein</fullName>
    </submittedName>
</protein>
<dbReference type="Proteomes" id="UP000002748">
    <property type="component" value="Unassembled WGS sequence"/>
</dbReference>
<feature type="region of interest" description="Disordered" evidence="1">
    <location>
        <begin position="105"/>
        <end position="130"/>
    </location>
</feature>
<feature type="compositionally biased region" description="Basic and acidic residues" evidence="1">
    <location>
        <begin position="183"/>
        <end position="213"/>
    </location>
</feature>
<feature type="compositionally biased region" description="Basic and acidic residues" evidence="1">
    <location>
        <begin position="222"/>
        <end position="280"/>
    </location>
</feature>
<feature type="region of interest" description="Disordered" evidence="1">
    <location>
        <begin position="30"/>
        <end position="59"/>
    </location>
</feature>
<dbReference type="VEuPathDB" id="FungiDB:A1Q1_05808"/>
<organism evidence="2 3">
    <name type="scientific">Trichosporon asahii var. asahii (strain ATCC 90039 / CBS 2479 / JCM 2466 / KCTC 7840 / NBRC 103889/ NCYC 2677 / UAMH 7654)</name>
    <name type="common">Yeast</name>
    <dbReference type="NCBI Taxonomy" id="1186058"/>
    <lineage>
        <taxon>Eukaryota</taxon>
        <taxon>Fungi</taxon>
        <taxon>Dikarya</taxon>
        <taxon>Basidiomycota</taxon>
        <taxon>Agaricomycotina</taxon>
        <taxon>Tremellomycetes</taxon>
        <taxon>Trichosporonales</taxon>
        <taxon>Trichosporonaceae</taxon>
        <taxon>Trichosporon</taxon>
    </lineage>
</organism>
<accession>J6EMW2</accession>
<dbReference type="AlphaFoldDB" id="J6EMW2"/>
<evidence type="ECO:0000313" key="3">
    <source>
        <dbReference type="Proteomes" id="UP000002748"/>
    </source>
</evidence>
<feature type="compositionally biased region" description="Basic and acidic residues" evidence="1">
    <location>
        <begin position="110"/>
        <end position="119"/>
    </location>
</feature>
<dbReference type="RefSeq" id="XP_014176492.1">
    <property type="nucleotide sequence ID" value="XM_014321017.1"/>
</dbReference>
<feature type="region of interest" description="Disordered" evidence="1">
    <location>
        <begin position="182"/>
        <end position="302"/>
    </location>
</feature>
<dbReference type="EMBL" id="ALBS01000322">
    <property type="protein sequence ID" value="EJT45659.1"/>
    <property type="molecule type" value="Genomic_DNA"/>
</dbReference>
<gene>
    <name evidence="2" type="ORF">A1Q1_05808</name>
</gene>
<dbReference type="HOGENOM" id="CLU_660879_0_0_1"/>
<evidence type="ECO:0000313" key="2">
    <source>
        <dbReference type="EMBL" id="EJT45659.1"/>
    </source>
</evidence>
<proteinExistence type="predicted"/>
<evidence type="ECO:0000256" key="1">
    <source>
        <dbReference type="SAM" id="MobiDB-lite"/>
    </source>
</evidence>
<dbReference type="GeneID" id="25989320"/>
<reference evidence="2 3" key="1">
    <citation type="journal article" date="2012" name="Eukaryot. Cell">
        <title>Draft genome sequence of CBS 2479, the standard type strain of Trichosporon asahii.</title>
        <authorList>
            <person name="Yang R.Y."/>
            <person name="Li H.T."/>
            <person name="Zhu H."/>
            <person name="Zhou G.P."/>
            <person name="Wang M."/>
            <person name="Wang L."/>
        </authorList>
    </citation>
    <scope>NUCLEOTIDE SEQUENCE [LARGE SCALE GENOMIC DNA]</scope>
    <source>
        <strain evidence="3">ATCC 90039 / CBS 2479 / JCM 2466 / KCTC 7840 / NCYC 2677 / UAMH 7654</strain>
    </source>
</reference>
<comment type="caution">
    <text evidence="2">The sequence shown here is derived from an EMBL/GenBank/DDBJ whole genome shotgun (WGS) entry which is preliminary data.</text>
</comment>
<name>J6EMW2_TRIAS</name>
<sequence>MTLTNSPASKLTSAFIQVLVTGCSDERRVPSEARWGASPPPPAHQPGTRRSAPPLADTAATTEVVKTSKGWASGRLCPVTAHAGVGDVDCDHWHTNDGILFTRWPVTRPGDPDDRDSPEPKLGNAARTSKTARWSLTSHCRRGQTRCYMVFDYRAFRRANIHILLEGSLDHLLLALRVQRHNRGAEERDVAGPQIRDGKPPRECRGNHAKDAAGDTEPIAARARDEVHAQQKDKDKRRGQHAEHVEGALQAAHEHEREEHHEAEQHEAEAGIALRAHEPERGEEETADRQRERAKDAEHRRHVRVAERHFPPCAESLRDAPEEDEGRDRGRKGLQALHVEGARGEEEEAVAPREQAEGRRVAEDALRVSYAREGLELLTFCFGIPGWSNSAGAPSGHRMRSWRWHTSCSDFSSNQG</sequence>